<organism evidence="1 2">
    <name type="scientific">Potamilus streckersoni</name>
    <dbReference type="NCBI Taxonomy" id="2493646"/>
    <lineage>
        <taxon>Eukaryota</taxon>
        <taxon>Metazoa</taxon>
        <taxon>Spiralia</taxon>
        <taxon>Lophotrochozoa</taxon>
        <taxon>Mollusca</taxon>
        <taxon>Bivalvia</taxon>
        <taxon>Autobranchia</taxon>
        <taxon>Heteroconchia</taxon>
        <taxon>Palaeoheterodonta</taxon>
        <taxon>Unionida</taxon>
        <taxon>Unionoidea</taxon>
        <taxon>Unionidae</taxon>
        <taxon>Ambleminae</taxon>
        <taxon>Lampsilini</taxon>
        <taxon>Potamilus</taxon>
    </lineage>
</organism>
<reference evidence="1" key="2">
    <citation type="journal article" date="2021" name="Genome Biol. Evol.">
        <title>Developing a high-quality reference genome for a parasitic bivalve with doubly uniparental inheritance (Bivalvia: Unionida).</title>
        <authorList>
            <person name="Smith C.H."/>
        </authorList>
    </citation>
    <scope>NUCLEOTIDE SEQUENCE</scope>
    <source>
        <strain evidence="1">CHS0354</strain>
        <tissue evidence="1">Mantle</tissue>
    </source>
</reference>
<dbReference type="AlphaFoldDB" id="A0AAE0RXU2"/>
<evidence type="ECO:0000313" key="1">
    <source>
        <dbReference type="EMBL" id="KAK3581707.1"/>
    </source>
</evidence>
<proteinExistence type="predicted"/>
<name>A0AAE0RXU2_9BIVA</name>
<evidence type="ECO:0000313" key="2">
    <source>
        <dbReference type="Proteomes" id="UP001195483"/>
    </source>
</evidence>
<gene>
    <name evidence="1" type="ORF">CHS0354_003592</name>
</gene>
<dbReference type="EMBL" id="JAEAOA010000283">
    <property type="protein sequence ID" value="KAK3581707.1"/>
    <property type="molecule type" value="Genomic_DNA"/>
</dbReference>
<dbReference type="Proteomes" id="UP001195483">
    <property type="component" value="Unassembled WGS sequence"/>
</dbReference>
<comment type="caution">
    <text evidence="1">The sequence shown here is derived from an EMBL/GenBank/DDBJ whole genome shotgun (WGS) entry which is preliminary data.</text>
</comment>
<reference evidence="1" key="3">
    <citation type="submission" date="2023-05" db="EMBL/GenBank/DDBJ databases">
        <authorList>
            <person name="Smith C.H."/>
        </authorList>
    </citation>
    <scope>NUCLEOTIDE SEQUENCE</scope>
    <source>
        <strain evidence="1">CHS0354</strain>
        <tissue evidence="1">Mantle</tissue>
    </source>
</reference>
<sequence>MNQDGDYEGIPIPLIQAADYLCLWACCEVTRTFSILVYLTPETELDKIPLERWK</sequence>
<accession>A0AAE0RXU2</accession>
<feature type="non-terminal residue" evidence="1">
    <location>
        <position position="54"/>
    </location>
</feature>
<protein>
    <submittedName>
        <fullName evidence="1">Uncharacterized protein</fullName>
    </submittedName>
</protein>
<keyword evidence="2" id="KW-1185">Reference proteome</keyword>
<reference evidence="1" key="1">
    <citation type="journal article" date="2021" name="Genome Biol. Evol.">
        <title>A High-Quality Reference Genome for a Parasitic Bivalve with Doubly Uniparental Inheritance (Bivalvia: Unionida).</title>
        <authorList>
            <person name="Smith C.H."/>
        </authorList>
    </citation>
    <scope>NUCLEOTIDE SEQUENCE</scope>
    <source>
        <strain evidence="1">CHS0354</strain>
    </source>
</reference>